<feature type="domain" description="Primosomal protein N' 3' DNA-binding" evidence="1">
    <location>
        <begin position="8"/>
        <end position="72"/>
    </location>
</feature>
<accession>A0A7Y8FRQ7</accession>
<name>A0A7Y8FRQ7_9PSED</name>
<dbReference type="AlphaFoldDB" id="A0A7Y8FRQ7"/>
<reference evidence="2 3" key="1">
    <citation type="submission" date="2020-04" db="EMBL/GenBank/DDBJ databases">
        <title>Molecular characterization of pseudomonads from Agaricus bisporus reveal novel blotch 2 pathogens in Western Europe.</title>
        <authorList>
            <person name="Taparia T."/>
            <person name="Krijger M."/>
            <person name="Haynes E."/>
            <person name="Elpinstone J.G."/>
            <person name="Noble R."/>
            <person name="Van Der Wolf J."/>
        </authorList>
    </citation>
    <scope>NUCLEOTIDE SEQUENCE [LARGE SCALE GENOMIC DNA]</scope>
    <source>
        <strain evidence="2 3">K6002</strain>
    </source>
</reference>
<dbReference type="InterPro" id="IPR041222">
    <property type="entry name" value="PriA_3primeBD"/>
</dbReference>
<sequence>MPDAILRLALPSPLRRLFDYRAPAGVLRAQLQPGMRVRVPFGRREMIGILIEVADHSEVPAEKLKPALAILDA</sequence>
<dbReference type="EMBL" id="JACARL010000115">
    <property type="protein sequence ID" value="NWE84302.1"/>
    <property type="molecule type" value="Genomic_DNA"/>
</dbReference>
<dbReference type="RefSeq" id="WP_178929194.1">
    <property type="nucleotide sequence ID" value="NZ_JACARL010000115.1"/>
</dbReference>
<organism evidence="2 3">
    <name type="scientific">Pseudomonas edaphica</name>
    <dbReference type="NCBI Taxonomy" id="2006980"/>
    <lineage>
        <taxon>Bacteria</taxon>
        <taxon>Pseudomonadati</taxon>
        <taxon>Pseudomonadota</taxon>
        <taxon>Gammaproteobacteria</taxon>
        <taxon>Pseudomonadales</taxon>
        <taxon>Pseudomonadaceae</taxon>
        <taxon>Pseudomonas</taxon>
    </lineage>
</organism>
<proteinExistence type="predicted"/>
<dbReference type="Pfam" id="PF17764">
    <property type="entry name" value="PriA_3primeBD"/>
    <property type="match status" value="1"/>
</dbReference>
<protein>
    <recommendedName>
        <fullName evidence="1">Primosomal protein N' 3' DNA-binding domain-containing protein</fullName>
    </recommendedName>
</protein>
<feature type="non-terminal residue" evidence="2">
    <location>
        <position position="73"/>
    </location>
</feature>
<gene>
    <name evidence="2" type="ORF">HX795_19550</name>
</gene>
<dbReference type="Gene3D" id="3.40.1440.60">
    <property type="entry name" value="PriA, 3(prime) DNA-binding domain"/>
    <property type="match status" value="1"/>
</dbReference>
<evidence type="ECO:0000259" key="1">
    <source>
        <dbReference type="Pfam" id="PF17764"/>
    </source>
</evidence>
<dbReference type="Proteomes" id="UP000590218">
    <property type="component" value="Unassembled WGS sequence"/>
</dbReference>
<dbReference type="GO" id="GO:0003677">
    <property type="term" value="F:DNA binding"/>
    <property type="evidence" value="ECO:0007669"/>
    <property type="project" value="InterPro"/>
</dbReference>
<evidence type="ECO:0000313" key="3">
    <source>
        <dbReference type="Proteomes" id="UP000590218"/>
    </source>
</evidence>
<evidence type="ECO:0000313" key="2">
    <source>
        <dbReference type="EMBL" id="NWE84302.1"/>
    </source>
</evidence>
<dbReference type="InterPro" id="IPR042115">
    <property type="entry name" value="PriA_3primeBD_sf"/>
</dbReference>
<comment type="caution">
    <text evidence="2">The sequence shown here is derived from an EMBL/GenBank/DDBJ whole genome shotgun (WGS) entry which is preliminary data.</text>
</comment>